<proteinExistence type="predicted"/>
<dbReference type="Proteomes" id="UP000008632">
    <property type="component" value="Chromosome"/>
</dbReference>
<reference evidence="2 3" key="1">
    <citation type="submission" date="2011-01" db="EMBL/GenBank/DDBJ databases">
        <title>Complete sequence of Pseudoxanthomonas suwonensis 11-1.</title>
        <authorList>
            <consortium name="US DOE Joint Genome Institute"/>
            <person name="Lucas S."/>
            <person name="Copeland A."/>
            <person name="Lapidus A."/>
            <person name="Cheng J.-F."/>
            <person name="Goodwin L."/>
            <person name="Pitluck S."/>
            <person name="Teshima H."/>
            <person name="Detter J.C."/>
            <person name="Han C."/>
            <person name="Tapia R."/>
            <person name="Land M."/>
            <person name="Hauser L."/>
            <person name="Kyrpides N."/>
            <person name="Ivanova N."/>
            <person name="Ovchinnikova G."/>
            <person name="Siebers A.K."/>
            <person name="Allgaier M."/>
            <person name="Thelen M.P."/>
            <person name="Hugenholtz P."/>
            <person name="Gladden J."/>
            <person name="Woyke T."/>
        </authorList>
    </citation>
    <scope>NUCLEOTIDE SEQUENCE [LARGE SCALE GENOMIC DNA]</scope>
    <source>
        <strain evidence="3">11-1</strain>
    </source>
</reference>
<evidence type="ECO:0000256" key="1">
    <source>
        <dbReference type="SAM" id="MobiDB-lite"/>
    </source>
</evidence>
<keyword evidence="3" id="KW-1185">Reference proteome</keyword>
<gene>
    <name evidence="2" type="ordered locus">Psesu_1939</name>
</gene>
<dbReference type="AlphaFoldDB" id="E6WU56"/>
<dbReference type="RefSeq" id="WP_013535604.1">
    <property type="nucleotide sequence ID" value="NC_014924.1"/>
</dbReference>
<evidence type="ECO:0000313" key="2">
    <source>
        <dbReference type="EMBL" id="ADV27776.1"/>
    </source>
</evidence>
<organism evidence="2 3">
    <name type="scientific">Pseudoxanthomonas suwonensis (strain 11-1)</name>
    <dbReference type="NCBI Taxonomy" id="743721"/>
    <lineage>
        <taxon>Bacteria</taxon>
        <taxon>Pseudomonadati</taxon>
        <taxon>Pseudomonadota</taxon>
        <taxon>Gammaproteobacteria</taxon>
        <taxon>Lysobacterales</taxon>
        <taxon>Lysobacteraceae</taxon>
        <taxon>Pseudoxanthomonas</taxon>
    </lineage>
</organism>
<evidence type="ECO:0000313" key="3">
    <source>
        <dbReference type="Proteomes" id="UP000008632"/>
    </source>
</evidence>
<dbReference type="EMBL" id="CP002446">
    <property type="protein sequence ID" value="ADV27776.1"/>
    <property type="molecule type" value="Genomic_DNA"/>
</dbReference>
<feature type="region of interest" description="Disordered" evidence="1">
    <location>
        <begin position="1"/>
        <end position="50"/>
    </location>
</feature>
<protein>
    <submittedName>
        <fullName evidence="2">Uncharacterized protein</fullName>
    </submittedName>
</protein>
<feature type="compositionally biased region" description="Basic and acidic residues" evidence="1">
    <location>
        <begin position="35"/>
        <end position="50"/>
    </location>
</feature>
<sequence>MRDMNQEELRDVAGGLVEVPPSDQIPKISQPVYPSREERQAERRAKLLKP</sequence>
<name>E6WU56_PSEUU</name>
<feature type="compositionally biased region" description="Basic and acidic residues" evidence="1">
    <location>
        <begin position="1"/>
        <end position="11"/>
    </location>
</feature>
<dbReference type="HOGENOM" id="CLU_3121799_0_0_6"/>
<dbReference type="KEGG" id="psu:Psesu_1939"/>
<dbReference type="STRING" id="743721.Psesu_1939"/>
<accession>E6WU56</accession>